<sequence>MPSIQQPLLAQEYDPELHASLFPLYGTAKIDGIRAYIDEGAVWARSNKPIPNRFIQEVLPLYLPNGTDIELGAGVYSAQDHFQKTTSVVMSDAKPITDLHVYILDYVQEDGHEILPYYQRIAYIDKWRKAHCQLTISDSPVYHVPTNGKKCYNVNMLREVSHNTKVMAPVKLSSPSQVTLYLKHCLKLGYEGIVLRDPQGGYHFGRPQQKDGLLLRHKPLTDGEAVIIGFTELEHNDNEPTISPTGRTVRSTCISGKVAGNTLGSFLVRDNTTGVEFSVGGGKGLTQELRKEVWNNRETYLGTILRYSFLSCGTKDKPRQPKFTGFRDAIDLS</sequence>
<dbReference type="InterPro" id="IPR029319">
    <property type="entry name" value="DNA_ligase_OB"/>
</dbReference>
<keyword evidence="4" id="KW-0227">DNA damage</keyword>
<dbReference type="PANTHER" id="PTHR47810:SF1">
    <property type="entry name" value="DNA LIGASE B"/>
    <property type="match status" value="1"/>
</dbReference>
<dbReference type="InterPro" id="IPR050326">
    <property type="entry name" value="NAD_dep_DNA_ligaseB"/>
</dbReference>
<keyword evidence="3" id="KW-0235">DNA replication</keyword>
<dbReference type="EMBL" id="LR797371">
    <property type="protein sequence ID" value="CAB4211306.1"/>
    <property type="molecule type" value="Genomic_DNA"/>
</dbReference>
<dbReference type="SUPFAM" id="SSF56091">
    <property type="entry name" value="DNA ligase/mRNA capping enzyme, catalytic domain"/>
    <property type="match status" value="1"/>
</dbReference>
<dbReference type="Gene3D" id="3.30.1490.70">
    <property type="match status" value="1"/>
</dbReference>
<name>A0A6J7XKU5_9CAUD</name>
<dbReference type="Gene3D" id="3.30.470.30">
    <property type="entry name" value="DNA ligase/mRNA capping enzyme"/>
    <property type="match status" value="1"/>
</dbReference>
<dbReference type="GO" id="GO:0016874">
    <property type="term" value="F:ligase activity"/>
    <property type="evidence" value="ECO:0007669"/>
    <property type="project" value="UniProtKB-KW"/>
</dbReference>
<comment type="similarity">
    <text evidence="1">Belongs to the ATP-dependent DNA ligase family.</text>
</comment>
<dbReference type="InterPro" id="IPR012340">
    <property type="entry name" value="NA-bd_OB-fold"/>
</dbReference>
<dbReference type="EMBL" id="LR797258">
    <property type="protein sequence ID" value="CAB4198084.1"/>
    <property type="molecule type" value="Genomic_DNA"/>
</dbReference>
<dbReference type="SUPFAM" id="SSF50249">
    <property type="entry name" value="Nucleic acid-binding proteins"/>
    <property type="match status" value="1"/>
</dbReference>
<dbReference type="GO" id="GO:0006260">
    <property type="term" value="P:DNA replication"/>
    <property type="evidence" value="ECO:0007669"/>
    <property type="project" value="UniProtKB-KW"/>
</dbReference>
<evidence type="ECO:0000313" key="7">
    <source>
        <dbReference type="EMBL" id="CAB4198084.1"/>
    </source>
</evidence>
<dbReference type="Gene3D" id="2.40.50.140">
    <property type="entry name" value="Nucleic acid-binding proteins"/>
    <property type="match status" value="1"/>
</dbReference>
<evidence type="ECO:0000259" key="6">
    <source>
        <dbReference type="Pfam" id="PF14743"/>
    </source>
</evidence>
<accession>A0A6J7XKU5</accession>
<evidence type="ECO:0000313" key="8">
    <source>
        <dbReference type="EMBL" id="CAB4211306.1"/>
    </source>
</evidence>
<dbReference type="Pfam" id="PF14743">
    <property type="entry name" value="DNA_ligase_OB_2"/>
    <property type="match status" value="1"/>
</dbReference>
<evidence type="ECO:0000256" key="4">
    <source>
        <dbReference type="ARBA" id="ARBA00022763"/>
    </source>
</evidence>
<evidence type="ECO:0000313" key="9">
    <source>
        <dbReference type="EMBL" id="CAB5238009.1"/>
    </source>
</evidence>
<proteinExistence type="inferred from homology"/>
<dbReference type="GO" id="GO:0006281">
    <property type="term" value="P:DNA repair"/>
    <property type="evidence" value="ECO:0007669"/>
    <property type="project" value="UniProtKB-KW"/>
</dbReference>
<gene>
    <name evidence="7" type="ORF">UFOVP1314_44</name>
    <name evidence="8" type="ORF">UFOVP1427_26</name>
    <name evidence="9" type="ORF">UFOVP1523_30</name>
</gene>
<evidence type="ECO:0000256" key="2">
    <source>
        <dbReference type="ARBA" id="ARBA00022598"/>
    </source>
</evidence>
<protein>
    <submittedName>
        <fullName evidence="9">DNA ligase</fullName>
    </submittedName>
</protein>
<keyword evidence="2 9" id="KW-0436">Ligase</keyword>
<dbReference type="PANTHER" id="PTHR47810">
    <property type="entry name" value="DNA LIGASE"/>
    <property type="match status" value="1"/>
</dbReference>
<evidence type="ECO:0000256" key="3">
    <source>
        <dbReference type="ARBA" id="ARBA00022705"/>
    </source>
</evidence>
<reference evidence="9" key="1">
    <citation type="submission" date="2020-05" db="EMBL/GenBank/DDBJ databases">
        <authorList>
            <person name="Chiriac C."/>
            <person name="Salcher M."/>
            <person name="Ghai R."/>
            <person name="Kavagutti S V."/>
        </authorList>
    </citation>
    <scope>NUCLEOTIDE SEQUENCE</scope>
</reference>
<evidence type="ECO:0000256" key="1">
    <source>
        <dbReference type="ARBA" id="ARBA00007572"/>
    </source>
</evidence>
<organism evidence="9">
    <name type="scientific">uncultured Caudovirales phage</name>
    <dbReference type="NCBI Taxonomy" id="2100421"/>
    <lineage>
        <taxon>Viruses</taxon>
        <taxon>Duplodnaviria</taxon>
        <taxon>Heunggongvirae</taxon>
        <taxon>Uroviricota</taxon>
        <taxon>Caudoviricetes</taxon>
        <taxon>Peduoviridae</taxon>
        <taxon>Maltschvirus</taxon>
        <taxon>Maltschvirus maltsch</taxon>
    </lineage>
</organism>
<feature type="domain" description="DNA ligase OB-like" evidence="6">
    <location>
        <begin position="256"/>
        <end position="327"/>
    </location>
</feature>
<dbReference type="EMBL" id="LR798456">
    <property type="protein sequence ID" value="CAB5238009.1"/>
    <property type="molecule type" value="Genomic_DNA"/>
</dbReference>
<keyword evidence="5" id="KW-0234">DNA repair</keyword>
<evidence type="ECO:0000256" key="5">
    <source>
        <dbReference type="ARBA" id="ARBA00023204"/>
    </source>
</evidence>